<dbReference type="InterPro" id="IPR010487">
    <property type="entry name" value="NGRN/Rrg9"/>
</dbReference>
<dbReference type="PANTHER" id="PTHR13475">
    <property type="entry name" value="NEUGRIN"/>
    <property type="match status" value="1"/>
</dbReference>
<keyword evidence="1" id="KW-1185">Reference proteome</keyword>
<dbReference type="PANTHER" id="PTHR13475:SF3">
    <property type="entry name" value="NEUGRIN"/>
    <property type="match status" value="1"/>
</dbReference>
<evidence type="ECO:0000313" key="2">
    <source>
        <dbReference type="RefSeq" id="XP_026281153.1"/>
    </source>
</evidence>
<gene>
    <name evidence="2" type="primary">LOC113208407</name>
</gene>
<proteinExistence type="predicted"/>
<dbReference type="KEGG" id="foc:113208407"/>
<accession>A0A6J1SK75</accession>
<dbReference type="OrthoDB" id="6415470at2759"/>
<evidence type="ECO:0000313" key="1">
    <source>
        <dbReference type="Proteomes" id="UP000504606"/>
    </source>
</evidence>
<dbReference type="RefSeq" id="XP_026281153.1">
    <property type="nucleotide sequence ID" value="XM_026425368.2"/>
</dbReference>
<protein>
    <submittedName>
        <fullName evidence="2">Uncharacterized protein LOC113208407</fullName>
    </submittedName>
</protein>
<dbReference type="Proteomes" id="UP000504606">
    <property type="component" value="Unplaced"/>
</dbReference>
<name>A0A6J1SK75_FRAOC</name>
<sequence length="497" mass="57909">MLNIRRGFLAASYIKNSVFYSSASFKKRGKFQKKDKPKTRENYDYLFGRNPGADSQIEALQLTEKDLSDPNVLEDMEKQFWSVDKVLDDVEREEHIQKELLEIYQVQRKQFKGKKYPNMLLWDEKQEIKALHSQDPEKWTVMRLAFSYPASPSVIKKVLESADWKLRTQEDIENHDRRVRKNWKALENGTLDVPSEDLKKHLKTFSNRSKLAQNTSYSQVALPKKNEYNPTKDILKDGGVFGGIYKSYKLTQKNTTEDIQTKEETSIDKGLKSLHYPPSETFIIPGSVQNVQTRTKSILPLDEMKKRVLQNASNDNLSHDEQNFIQDEIKKHAAENSYDLLRDPIRGNVNSTSEMRKAHTNYQENKIQDHLPKSMKIEIDNDLHMVEEIDSSHKAQNEVLKTAHKFVDVSRLSRAQHKQDQEILASFKTAKLTRTDLDNKTLTLAVKDYLSQSSESYPLQIVIPKELWKKGALYRIKDRFYTDDGEFLYRVPGLRKD</sequence>
<dbReference type="GeneID" id="113208407"/>
<dbReference type="GO" id="GO:0005634">
    <property type="term" value="C:nucleus"/>
    <property type="evidence" value="ECO:0007669"/>
    <property type="project" value="TreeGrafter"/>
</dbReference>
<organism evidence="1 2">
    <name type="scientific">Frankliniella occidentalis</name>
    <name type="common">Western flower thrips</name>
    <name type="synonym">Euthrips occidentalis</name>
    <dbReference type="NCBI Taxonomy" id="133901"/>
    <lineage>
        <taxon>Eukaryota</taxon>
        <taxon>Metazoa</taxon>
        <taxon>Ecdysozoa</taxon>
        <taxon>Arthropoda</taxon>
        <taxon>Hexapoda</taxon>
        <taxon>Insecta</taxon>
        <taxon>Pterygota</taxon>
        <taxon>Neoptera</taxon>
        <taxon>Paraneoptera</taxon>
        <taxon>Thysanoptera</taxon>
        <taxon>Terebrantia</taxon>
        <taxon>Thripoidea</taxon>
        <taxon>Thripidae</taxon>
        <taxon>Frankliniella</taxon>
    </lineage>
</organism>
<reference evidence="2" key="1">
    <citation type="submission" date="2025-08" db="UniProtKB">
        <authorList>
            <consortium name="RefSeq"/>
        </authorList>
    </citation>
    <scope>IDENTIFICATION</scope>
    <source>
        <tissue evidence="2">Whole organism</tissue>
    </source>
</reference>
<dbReference type="Pfam" id="PF06413">
    <property type="entry name" value="Neugrin"/>
    <property type="match status" value="1"/>
</dbReference>
<dbReference type="AlphaFoldDB" id="A0A6J1SK75"/>